<keyword evidence="3" id="KW-0863">Zinc-finger</keyword>
<dbReference type="OrthoDB" id="10043784at2759"/>
<dbReference type="GO" id="GO:0005634">
    <property type="term" value="C:nucleus"/>
    <property type="evidence" value="ECO:0007669"/>
    <property type="project" value="UniProtKB-SubCell"/>
</dbReference>
<protein>
    <submittedName>
        <fullName evidence="7">E3 SUMO-protein ligase ZBED1</fullName>
    </submittedName>
</protein>
<feature type="compositionally biased region" description="Acidic residues" evidence="6">
    <location>
        <begin position="675"/>
        <end position="684"/>
    </location>
</feature>
<dbReference type="PANTHER" id="PTHR46481:SF10">
    <property type="entry name" value="ZINC FINGER BED DOMAIN-CONTAINING PROTEIN 39"/>
    <property type="match status" value="1"/>
</dbReference>
<feature type="region of interest" description="Disordered" evidence="6">
    <location>
        <begin position="172"/>
        <end position="195"/>
    </location>
</feature>
<evidence type="ECO:0000256" key="1">
    <source>
        <dbReference type="ARBA" id="ARBA00004123"/>
    </source>
</evidence>
<dbReference type="AlphaFoldDB" id="A0A9Q0RZA4"/>
<keyword evidence="5" id="KW-0539">Nucleus</keyword>
<gene>
    <name evidence="7" type="primary">ZBED1_5</name>
    <name evidence="7" type="ORF">Bhyg_12422</name>
</gene>
<keyword evidence="4" id="KW-0862">Zinc</keyword>
<sequence>MALYKFVTTYEEMDQSDLITPDDIARIKAILLVMEPMEKYVTTLGSETVATASIIVPLIIKLDTVFAKFKFHDAMASFRIKKFFRSITKFFKELYIEEKSLLEIATYLDPRFKDSPRSDLEVILKREIRELQANPRGKANSSMERKKSNTTKKSALEELFEETDDGTIKVYKNRKNQNAEQEVDGDPVGSSFSENLPTNLIVESSQLVTKDNDETIHQQQMPMSTNQPSPAKSSESRSAGHSLKPNDVSSATSETPVPKSMVQTVLRHRFVKASKAQAERITMAIAYFIAVACVAYSIVENTGFRYLMNILAPNYHVPSRKVFSHERVPKLHQATKQIIIEEIKEADYFAITTDGWTSTNSHKFIALTLSFIDENWKLISRVLACHDLNISNTGENIQCLVDNILIEFKIEKSRISAGVSDRGSNCIAAINLLGFEHVPCFAHAVNTKMEEMLKLDFIAPTLKKIKNIYKLSRSKIAKNYLESCQKDVGLKPLTMPSSCETRWWSEKKQFKFAIDNEMALYKFVTTYEEMDQSDLITPDDIARIKAILLVMEPMEKYVTTLGSETVATASIIVPLIIKLDTVFAKFKFHDAMASFRIKKFFRSITKFFKELYIEEKSLLEIATYLDPRFKDSPRSDLEVILKREIRELQANPRGKANSSMERKKSNTTKKSALEELFEETDDGT</sequence>
<proteinExistence type="predicted"/>
<dbReference type="PANTHER" id="PTHR46481">
    <property type="entry name" value="ZINC FINGER BED DOMAIN-CONTAINING PROTEIN 4"/>
    <property type="match status" value="1"/>
</dbReference>
<reference evidence="7" key="1">
    <citation type="submission" date="2022-07" db="EMBL/GenBank/DDBJ databases">
        <authorList>
            <person name="Trinca V."/>
            <person name="Uliana J.V.C."/>
            <person name="Torres T.T."/>
            <person name="Ward R.J."/>
            <person name="Monesi N."/>
        </authorList>
    </citation>
    <scope>NUCLEOTIDE SEQUENCE</scope>
    <source>
        <strain evidence="7">HSMRA1968</strain>
        <tissue evidence="7">Whole embryos</tissue>
    </source>
</reference>
<comment type="subcellular location">
    <subcellularLocation>
        <location evidence="1">Nucleus</location>
    </subcellularLocation>
</comment>
<dbReference type="GO" id="GO:0008270">
    <property type="term" value="F:zinc ion binding"/>
    <property type="evidence" value="ECO:0007669"/>
    <property type="project" value="UniProtKB-KW"/>
</dbReference>
<feature type="region of interest" description="Disordered" evidence="6">
    <location>
        <begin position="133"/>
        <end position="159"/>
    </location>
</feature>
<keyword evidence="8" id="KW-1185">Reference proteome</keyword>
<keyword evidence="7" id="KW-0436">Ligase</keyword>
<evidence type="ECO:0000256" key="5">
    <source>
        <dbReference type="ARBA" id="ARBA00023242"/>
    </source>
</evidence>
<organism evidence="7 8">
    <name type="scientific">Pseudolycoriella hygida</name>
    <dbReference type="NCBI Taxonomy" id="35572"/>
    <lineage>
        <taxon>Eukaryota</taxon>
        <taxon>Metazoa</taxon>
        <taxon>Ecdysozoa</taxon>
        <taxon>Arthropoda</taxon>
        <taxon>Hexapoda</taxon>
        <taxon>Insecta</taxon>
        <taxon>Pterygota</taxon>
        <taxon>Neoptera</taxon>
        <taxon>Endopterygota</taxon>
        <taxon>Diptera</taxon>
        <taxon>Nematocera</taxon>
        <taxon>Sciaroidea</taxon>
        <taxon>Sciaridae</taxon>
        <taxon>Pseudolycoriella</taxon>
    </lineage>
</organism>
<feature type="region of interest" description="Disordered" evidence="6">
    <location>
        <begin position="219"/>
        <end position="259"/>
    </location>
</feature>
<evidence type="ECO:0000256" key="6">
    <source>
        <dbReference type="SAM" id="MobiDB-lite"/>
    </source>
</evidence>
<dbReference type="EMBL" id="WJQU01000003">
    <property type="protein sequence ID" value="KAJ6639675.1"/>
    <property type="molecule type" value="Genomic_DNA"/>
</dbReference>
<comment type="caution">
    <text evidence="7">The sequence shown here is derived from an EMBL/GenBank/DDBJ whole genome shotgun (WGS) entry which is preliminary data.</text>
</comment>
<accession>A0A9Q0RZA4</accession>
<evidence type="ECO:0000256" key="2">
    <source>
        <dbReference type="ARBA" id="ARBA00022723"/>
    </source>
</evidence>
<keyword evidence="2" id="KW-0479">Metal-binding</keyword>
<name>A0A9Q0RZA4_9DIPT</name>
<feature type="compositionally biased region" description="Polar residues" evidence="6">
    <location>
        <begin position="219"/>
        <end position="239"/>
    </location>
</feature>
<dbReference type="InterPro" id="IPR012337">
    <property type="entry name" value="RNaseH-like_sf"/>
</dbReference>
<dbReference type="SUPFAM" id="SSF53098">
    <property type="entry name" value="Ribonuclease H-like"/>
    <property type="match status" value="2"/>
</dbReference>
<dbReference type="Proteomes" id="UP001151699">
    <property type="component" value="Chromosome X"/>
</dbReference>
<dbReference type="InterPro" id="IPR052035">
    <property type="entry name" value="ZnF_BED_domain_contain"/>
</dbReference>
<evidence type="ECO:0000313" key="7">
    <source>
        <dbReference type="EMBL" id="KAJ6639675.1"/>
    </source>
</evidence>
<evidence type="ECO:0000256" key="4">
    <source>
        <dbReference type="ARBA" id="ARBA00022833"/>
    </source>
</evidence>
<evidence type="ECO:0000313" key="8">
    <source>
        <dbReference type="Proteomes" id="UP001151699"/>
    </source>
</evidence>
<dbReference type="GO" id="GO:0016874">
    <property type="term" value="F:ligase activity"/>
    <property type="evidence" value="ECO:0007669"/>
    <property type="project" value="UniProtKB-KW"/>
</dbReference>
<evidence type="ECO:0000256" key="3">
    <source>
        <dbReference type="ARBA" id="ARBA00022771"/>
    </source>
</evidence>
<feature type="non-terminal residue" evidence="7">
    <location>
        <position position="1"/>
    </location>
</feature>
<feature type="region of interest" description="Disordered" evidence="6">
    <location>
        <begin position="650"/>
        <end position="684"/>
    </location>
</feature>
<dbReference type="SUPFAM" id="SSF140996">
    <property type="entry name" value="Hermes dimerisation domain"/>
    <property type="match status" value="1"/>
</dbReference>